<evidence type="ECO:0000313" key="2">
    <source>
        <dbReference type="EMBL" id="VVC34728.1"/>
    </source>
</evidence>
<name>A0A5E4MR11_9HEMI</name>
<dbReference type="AlphaFoldDB" id="A0A5E4MR11"/>
<feature type="signal peptide" evidence="1">
    <location>
        <begin position="1"/>
        <end position="25"/>
    </location>
</feature>
<sequence length="306" mass="33990">MAKFVLPSILVCLVISNNVNWGVSGIEGDTDLNSLKDTVKEKIDSIADFDQFKDTIPIDEGERIMKEKCEKNNPNNNNTYNETLEARKELEDCARGIVNITELKNEINVAKPKGDIDMVFKKYCKKSPEFKDCMTNYTSTIDVCLDASEKDTEHILMVVTEALLSFVCHDEGDRIALFYSEGGPDCLMDKKEALQHCLNKSFSKYTPNSEPSANLANLPSFKFEEEQCKSLSELQACAVAELTKCGEPTPANIIGSLFDFVRRSTPCSQFKSAEIQKDSAGISLHSSISMTALGSLAILLGRIDFY</sequence>
<dbReference type="OrthoDB" id="6512861at2759"/>
<proteinExistence type="predicted"/>
<keyword evidence="3" id="KW-1185">Reference proteome</keyword>
<dbReference type="PANTHER" id="PTHR20997:SF2">
    <property type="entry name" value="EG:BACR42I17.2 PROTEIN-RELATED"/>
    <property type="match status" value="1"/>
</dbReference>
<dbReference type="PANTHER" id="PTHR20997">
    <property type="entry name" value="EG:BACR42I17.2 PROTEIN-RELATED"/>
    <property type="match status" value="1"/>
</dbReference>
<keyword evidence="1" id="KW-0732">Signal</keyword>
<dbReference type="EMBL" id="CABPRJ010001010">
    <property type="protein sequence ID" value="VVC34728.1"/>
    <property type="molecule type" value="Genomic_DNA"/>
</dbReference>
<dbReference type="InterPro" id="IPR009832">
    <property type="entry name" value="DUF1397"/>
</dbReference>
<dbReference type="Pfam" id="PF07165">
    <property type="entry name" value="DUF1397"/>
    <property type="match status" value="1"/>
</dbReference>
<reference evidence="2 3" key="1">
    <citation type="submission" date="2019-08" db="EMBL/GenBank/DDBJ databases">
        <authorList>
            <person name="Alioto T."/>
            <person name="Alioto T."/>
            <person name="Gomez Garrido J."/>
        </authorList>
    </citation>
    <scope>NUCLEOTIDE SEQUENCE [LARGE SCALE GENOMIC DNA]</scope>
</reference>
<accession>A0A5E4MR11</accession>
<feature type="chain" id="PRO_5022799027" evidence="1">
    <location>
        <begin position="26"/>
        <end position="306"/>
    </location>
</feature>
<dbReference type="Proteomes" id="UP000325440">
    <property type="component" value="Unassembled WGS sequence"/>
</dbReference>
<gene>
    <name evidence="2" type="ORF">CINCED_3A007970</name>
</gene>
<evidence type="ECO:0000313" key="3">
    <source>
        <dbReference type="Proteomes" id="UP000325440"/>
    </source>
</evidence>
<organism evidence="2 3">
    <name type="scientific">Cinara cedri</name>
    <dbReference type="NCBI Taxonomy" id="506608"/>
    <lineage>
        <taxon>Eukaryota</taxon>
        <taxon>Metazoa</taxon>
        <taxon>Ecdysozoa</taxon>
        <taxon>Arthropoda</taxon>
        <taxon>Hexapoda</taxon>
        <taxon>Insecta</taxon>
        <taxon>Pterygota</taxon>
        <taxon>Neoptera</taxon>
        <taxon>Paraneoptera</taxon>
        <taxon>Hemiptera</taxon>
        <taxon>Sternorrhyncha</taxon>
        <taxon>Aphidomorpha</taxon>
        <taxon>Aphidoidea</taxon>
        <taxon>Aphididae</taxon>
        <taxon>Lachninae</taxon>
        <taxon>Cinara</taxon>
    </lineage>
</organism>
<evidence type="ECO:0000256" key="1">
    <source>
        <dbReference type="SAM" id="SignalP"/>
    </source>
</evidence>
<protein>
    <submittedName>
        <fullName evidence="2">Uncharacterized protein</fullName>
    </submittedName>
</protein>